<evidence type="ECO:0000256" key="8">
    <source>
        <dbReference type="ARBA" id="ARBA00023170"/>
    </source>
</evidence>
<proteinExistence type="predicted"/>
<evidence type="ECO:0000313" key="14">
    <source>
        <dbReference type="Proteomes" id="UP001558613"/>
    </source>
</evidence>
<dbReference type="InterPro" id="IPR051713">
    <property type="entry name" value="T-cell_Activation_Regulation"/>
</dbReference>
<dbReference type="PANTHER" id="PTHR25466:SF14">
    <property type="entry name" value="BUTYROPHILIN SUBFAMILY 2 MEMBER A2-LIKE-RELATED"/>
    <property type="match status" value="1"/>
</dbReference>
<feature type="chain" id="PRO_5045124008" description="Ig-like domain-containing protein" evidence="11">
    <location>
        <begin position="35"/>
        <end position="163"/>
    </location>
</feature>
<evidence type="ECO:0000313" key="13">
    <source>
        <dbReference type="EMBL" id="KAL1251024.1"/>
    </source>
</evidence>
<accession>A0ABR3LH52</accession>
<feature type="signal peptide" evidence="11">
    <location>
        <begin position="1"/>
        <end position="34"/>
    </location>
</feature>
<protein>
    <recommendedName>
        <fullName evidence="12">Ig-like domain-containing protein</fullName>
    </recommendedName>
</protein>
<evidence type="ECO:0000256" key="10">
    <source>
        <dbReference type="ARBA" id="ARBA00023319"/>
    </source>
</evidence>
<comment type="caution">
    <text evidence="13">The sequence shown here is derived from an EMBL/GenBank/DDBJ whole genome shotgun (WGS) entry which is preliminary data.</text>
</comment>
<dbReference type="InterPro" id="IPR007110">
    <property type="entry name" value="Ig-like_dom"/>
</dbReference>
<dbReference type="Pfam" id="PF07686">
    <property type="entry name" value="V-set"/>
    <property type="match status" value="1"/>
</dbReference>
<dbReference type="InterPro" id="IPR036179">
    <property type="entry name" value="Ig-like_dom_sf"/>
</dbReference>
<dbReference type="EMBL" id="JAYMGO010000022">
    <property type="protein sequence ID" value="KAL1251024.1"/>
    <property type="molecule type" value="Genomic_DNA"/>
</dbReference>
<dbReference type="SUPFAM" id="SSF48726">
    <property type="entry name" value="Immunoglobulin"/>
    <property type="match status" value="1"/>
</dbReference>
<keyword evidence="9" id="KW-0325">Glycoprotein</keyword>
<keyword evidence="4 11" id="KW-0732">Signal</keyword>
<dbReference type="InterPro" id="IPR013783">
    <property type="entry name" value="Ig-like_fold"/>
</dbReference>
<evidence type="ECO:0000256" key="11">
    <source>
        <dbReference type="SAM" id="SignalP"/>
    </source>
</evidence>
<evidence type="ECO:0000256" key="5">
    <source>
        <dbReference type="ARBA" id="ARBA00022989"/>
    </source>
</evidence>
<gene>
    <name evidence="13" type="ORF">QQF64_018820</name>
</gene>
<evidence type="ECO:0000256" key="7">
    <source>
        <dbReference type="ARBA" id="ARBA00023157"/>
    </source>
</evidence>
<dbReference type="PANTHER" id="PTHR25466">
    <property type="entry name" value="T-LYMPHOCYTE ACTIVATION ANTIGEN"/>
    <property type="match status" value="1"/>
</dbReference>
<evidence type="ECO:0000256" key="9">
    <source>
        <dbReference type="ARBA" id="ARBA00023180"/>
    </source>
</evidence>
<evidence type="ECO:0000256" key="3">
    <source>
        <dbReference type="ARBA" id="ARBA00022692"/>
    </source>
</evidence>
<dbReference type="Proteomes" id="UP001558613">
    <property type="component" value="Unassembled WGS sequence"/>
</dbReference>
<feature type="domain" description="Ig-like" evidence="12">
    <location>
        <begin position="47"/>
        <end position="142"/>
    </location>
</feature>
<keyword evidence="14" id="KW-1185">Reference proteome</keyword>
<keyword evidence="2" id="KW-1003">Cell membrane</keyword>
<reference evidence="13 14" key="1">
    <citation type="submission" date="2023-09" db="EMBL/GenBank/DDBJ databases">
        <authorList>
            <person name="Wang M."/>
        </authorList>
    </citation>
    <scope>NUCLEOTIDE SEQUENCE [LARGE SCALE GENOMIC DNA]</scope>
    <source>
        <strain evidence="13">GT-2023</strain>
        <tissue evidence="13">Liver</tissue>
    </source>
</reference>
<keyword evidence="8" id="KW-0675">Receptor</keyword>
<keyword evidence="5" id="KW-1133">Transmembrane helix</keyword>
<keyword evidence="7" id="KW-1015">Disulfide bond</keyword>
<evidence type="ECO:0000256" key="2">
    <source>
        <dbReference type="ARBA" id="ARBA00022475"/>
    </source>
</evidence>
<comment type="subcellular location">
    <subcellularLocation>
        <location evidence="1">Cell membrane</location>
        <topology evidence="1">Single-pass type I membrane protein</topology>
    </subcellularLocation>
</comment>
<evidence type="ECO:0000259" key="12">
    <source>
        <dbReference type="PROSITE" id="PS50835"/>
    </source>
</evidence>
<dbReference type="InterPro" id="IPR013106">
    <property type="entry name" value="Ig_V-set"/>
</dbReference>
<evidence type="ECO:0000256" key="1">
    <source>
        <dbReference type="ARBA" id="ARBA00004251"/>
    </source>
</evidence>
<evidence type="ECO:0000256" key="4">
    <source>
        <dbReference type="ARBA" id="ARBA00022729"/>
    </source>
</evidence>
<dbReference type="PROSITE" id="PS50835">
    <property type="entry name" value="IG_LIKE"/>
    <property type="match status" value="1"/>
</dbReference>
<dbReference type="Gene3D" id="2.60.40.10">
    <property type="entry name" value="Immunoglobulins"/>
    <property type="match status" value="1"/>
</dbReference>
<keyword evidence="3" id="KW-0812">Transmembrane</keyword>
<organism evidence="13 14">
    <name type="scientific">Cirrhinus molitorella</name>
    <name type="common">mud carp</name>
    <dbReference type="NCBI Taxonomy" id="172907"/>
    <lineage>
        <taxon>Eukaryota</taxon>
        <taxon>Metazoa</taxon>
        <taxon>Chordata</taxon>
        <taxon>Craniata</taxon>
        <taxon>Vertebrata</taxon>
        <taxon>Euteleostomi</taxon>
        <taxon>Actinopterygii</taxon>
        <taxon>Neopterygii</taxon>
        <taxon>Teleostei</taxon>
        <taxon>Ostariophysi</taxon>
        <taxon>Cypriniformes</taxon>
        <taxon>Cyprinidae</taxon>
        <taxon>Labeoninae</taxon>
        <taxon>Labeonini</taxon>
        <taxon>Cirrhinus</taxon>
    </lineage>
</organism>
<keyword evidence="10" id="KW-0393">Immunoglobulin domain</keyword>
<evidence type="ECO:0000256" key="6">
    <source>
        <dbReference type="ARBA" id="ARBA00023136"/>
    </source>
</evidence>
<name>A0ABR3LH52_9TELE</name>
<sequence>MRSSTLSGKLHWNQYKIIWCFIYLFLDLTGKVSLQDPVEIIGGVRGSVILPCSYNEKELKPEEMNVFWRYNNSMVVYNIEKGAPAIERQNAMFTNRIESFPSEYAMGNFSIRLNHLNFTDAGQFSCFIIPHNYEEHKEHKLTLLVKDVKTELSSKELWQDVSF</sequence>
<keyword evidence="6" id="KW-0472">Membrane</keyword>